<dbReference type="InterPro" id="IPR039367">
    <property type="entry name" value="Och1-like"/>
</dbReference>
<dbReference type="GO" id="GO:0000009">
    <property type="term" value="F:alpha-1,6-mannosyltransferase activity"/>
    <property type="evidence" value="ECO:0007669"/>
    <property type="project" value="InterPro"/>
</dbReference>
<organism evidence="1 2">
    <name type="scientific">Candidatus Pedobacter colombiensis</name>
    <dbReference type="NCBI Taxonomy" id="3121371"/>
    <lineage>
        <taxon>Bacteria</taxon>
        <taxon>Pseudomonadati</taxon>
        <taxon>Bacteroidota</taxon>
        <taxon>Sphingobacteriia</taxon>
        <taxon>Sphingobacteriales</taxon>
        <taxon>Sphingobacteriaceae</taxon>
        <taxon>Pedobacter</taxon>
    </lineage>
</organism>
<evidence type="ECO:0000313" key="2">
    <source>
        <dbReference type="Proteomes" id="UP001214530"/>
    </source>
</evidence>
<name>A0AAJ5WAB7_9SPHI</name>
<dbReference type="PANTHER" id="PTHR31834:SF1">
    <property type="entry name" value="INITIATION-SPECIFIC ALPHA-1,6-MANNOSYLTRANSFERASE"/>
    <property type="match status" value="1"/>
</dbReference>
<gene>
    <name evidence="1" type="ORF">P0Y49_02105</name>
</gene>
<dbReference type="PANTHER" id="PTHR31834">
    <property type="entry name" value="INITIATION-SPECIFIC ALPHA-1,6-MANNOSYLTRANSFERASE"/>
    <property type="match status" value="1"/>
</dbReference>
<dbReference type="GO" id="GO:0006487">
    <property type="term" value="P:protein N-linked glycosylation"/>
    <property type="evidence" value="ECO:0007669"/>
    <property type="project" value="TreeGrafter"/>
</dbReference>
<proteinExistence type="predicted"/>
<dbReference type="InterPro" id="IPR029044">
    <property type="entry name" value="Nucleotide-diphossugar_trans"/>
</dbReference>
<dbReference type="EMBL" id="CP119313">
    <property type="protein sequence ID" value="WEK19945.1"/>
    <property type="molecule type" value="Genomic_DNA"/>
</dbReference>
<protein>
    <submittedName>
        <fullName evidence="1">Glycosyltransferase</fullName>
    </submittedName>
</protein>
<dbReference type="SUPFAM" id="SSF53448">
    <property type="entry name" value="Nucleotide-diphospho-sugar transferases"/>
    <property type="match status" value="1"/>
</dbReference>
<sequence length="217" mass="25508">MAIPKVIYQTFKTNKLPLINRLSVKWLKLRNKDYSYEFYDDERIIRFLKEEYEPEVLQAYNQLNIGAAKADFFRYAILYKKGGVYLDIDAYVPGHLDAFIKPEDVAIISKEKFPNIFVQWALIFEAGHPFLKRTLEVIINNIKENSYPNSVHWMTGPTAYSKAILECIAENPNIPYRIFGQDYKKAIKPRLPFSKTLYKDSQHWKKMEKTTSVLKPL</sequence>
<dbReference type="InterPro" id="IPR007577">
    <property type="entry name" value="GlycoTrfase_DXD_sugar-bd_CS"/>
</dbReference>
<reference evidence="1" key="1">
    <citation type="submission" date="2023-03" db="EMBL/GenBank/DDBJ databases">
        <title>Andean soil-derived lignocellulolytic bacterial consortium as a source of novel taxa and putative plastic-active enzymes.</title>
        <authorList>
            <person name="Diaz-Garcia L."/>
            <person name="Chuvochina M."/>
            <person name="Feuerriegel G."/>
            <person name="Bunk B."/>
            <person name="Sproer C."/>
            <person name="Streit W.R."/>
            <person name="Rodriguez L.M."/>
            <person name="Overmann J."/>
            <person name="Jimenez D.J."/>
        </authorList>
    </citation>
    <scope>NUCLEOTIDE SEQUENCE</scope>
    <source>
        <strain evidence="1">MAG 3858</strain>
    </source>
</reference>
<accession>A0AAJ5WAB7</accession>
<dbReference type="Pfam" id="PF04488">
    <property type="entry name" value="Gly_transf_sug"/>
    <property type="match status" value="1"/>
</dbReference>
<dbReference type="Gene3D" id="3.90.550.20">
    <property type="match status" value="1"/>
</dbReference>
<evidence type="ECO:0000313" key="1">
    <source>
        <dbReference type="EMBL" id="WEK19945.1"/>
    </source>
</evidence>
<dbReference type="Proteomes" id="UP001214530">
    <property type="component" value="Chromosome"/>
</dbReference>
<dbReference type="AlphaFoldDB" id="A0AAJ5WAB7"/>